<dbReference type="InterPro" id="IPR010982">
    <property type="entry name" value="Lambda_DNA-bd_dom_sf"/>
</dbReference>
<dbReference type="PANTHER" id="PTHR46558">
    <property type="entry name" value="TRACRIPTIONAL REGULATORY PROTEIN-RELATED-RELATED"/>
    <property type="match status" value="1"/>
</dbReference>
<gene>
    <name evidence="3" type="ORF">FYJ59_11210</name>
</gene>
<reference evidence="3 4" key="1">
    <citation type="submission" date="2019-08" db="EMBL/GenBank/DDBJ databases">
        <title>In-depth cultivation of the pig gut microbiome towards novel bacterial diversity and tailored functional studies.</title>
        <authorList>
            <person name="Wylensek D."/>
            <person name="Hitch T.C.A."/>
            <person name="Clavel T."/>
        </authorList>
    </citation>
    <scope>NUCLEOTIDE SEQUENCE [LARGE SCALE GENOMIC DNA]</scope>
    <source>
        <strain evidence="3 4">WCA3-601-WT-6H</strain>
    </source>
</reference>
<accession>A0A6L5YKI1</accession>
<evidence type="ECO:0000313" key="4">
    <source>
        <dbReference type="Proteomes" id="UP000476055"/>
    </source>
</evidence>
<dbReference type="RefSeq" id="WP_154497285.1">
    <property type="nucleotide sequence ID" value="NZ_VUMU01000015.1"/>
</dbReference>
<sequence length="74" mass="8515">MNSHLQLKNRIKELRQEKGYSQTKLAELAGTTQNTISSLETGQYSPTAYLSGLICIALECKWEDCFYYEMSEEK</sequence>
<organism evidence="3 4">
    <name type="scientific">Waltera intestinalis</name>
    <dbReference type="NCBI Taxonomy" id="2606635"/>
    <lineage>
        <taxon>Bacteria</taxon>
        <taxon>Bacillati</taxon>
        <taxon>Bacillota</taxon>
        <taxon>Clostridia</taxon>
        <taxon>Lachnospirales</taxon>
        <taxon>Lachnospiraceae</taxon>
        <taxon>Waltera</taxon>
    </lineage>
</organism>
<evidence type="ECO:0000256" key="1">
    <source>
        <dbReference type="ARBA" id="ARBA00023125"/>
    </source>
</evidence>
<comment type="caution">
    <text evidence="3">The sequence shown here is derived from an EMBL/GenBank/DDBJ whole genome shotgun (WGS) entry which is preliminary data.</text>
</comment>
<feature type="domain" description="HTH cro/C1-type" evidence="2">
    <location>
        <begin position="11"/>
        <end position="65"/>
    </location>
</feature>
<proteinExistence type="predicted"/>
<dbReference type="SMART" id="SM00530">
    <property type="entry name" value="HTH_XRE"/>
    <property type="match status" value="1"/>
</dbReference>
<protein>
    <submittedName>
        <fullName evidence="3">Helix-turn-helix domain-containing protein</fullName>
    </submittedName>
</protein>
<dbReference type="EMBL" id="VUMU01000015">
    <property type="protein sequence ID" value="MST58795.1"/>
    <property type="molecule type" value="Genomic_DNA"/>
</dbReference>
<dbReference type="GO" id="GO:0003677">
    <property type="term" value="F:DNA binding"/>
    <property type="evidence" value="ECO:0007669"/>
    <property type="project" value="UniProtKB-KW"/>
</dbReference>
<evidence type="ECO:0000259" key="2">
    <source>
        <dbReference type="PROSITE" id="PS50943"/>
    </source>
</evidence>
<dbReference type="InterPro" id="IPR001387">
    <property type="entry name" value="Cro/C1-type_HTH"/>
</dbReference>
<dbReference type="SUPFAM" id="SSF47413">
    <property type="entry name" value="lambda repressor-like DNA-binding domains"/>
    <property type="match status" value="1"/>
</dbReference>
<keyword evidence="4" id="KW-1185">Reference proteome</keyword>
<dbReference type="Pfam" id="PF01381">
    <property type="entry name" value="HTH_3"/>
    <property type="match status" value="1"/>
</dbReference>
<keyword evidence="1" id="KW-0238">DNA-binding</keyword>
<dbReference type="AlphaFoldDB" id="A0A6L5YKI1"/>
<dbReference type="PROSITE" id="PS50943">
    <property type="entry name" value="HTH_CROC1"/>
    <property type="match status" value="1"/>
</dbReference>
<evidence type="ECO:0000313" key="3">
    <source>
        <dbReference type="EMBL" id="MST58795.1"/>
    </source>
</evidence>
<dbReference type="Proteomes" id="UP000476055">
    <property type="component" value="Unassembled WGS sequence"/>
</dbReference>
<dbReference type="PANTHER" id="PTHR46558:SF4">
    <property type="entry name" value="DNA-BIDING PHAGE PROTEIN"/>
    <property type="match status" value="1"/>
</dbReference>
<dbReference type="Gene3D" id="1.10.260.40">
    <property type="entry name" value="lambda repressor-like DNA-binding domains"/>
    <property type="match status" value="1"/>
</dbReference>
<dbReference type="CDD" id="cd00093">
    <property type="entry name" value="HTH_XRE"/>
    <property type="match status" value="1"/>
</dbReference>
<name>A0A6L5YKI1_9FIRM</name>